<proteinExistence type="predicted"/>
<evidence type="ECO:0000313" key="3">
    <source>
        <dbReference type="EMBL" id="SNS02845.1"/>
    </source>
</evidence>
<evidence type="ECO:0000259" key="2">
    <source>
        <dbReference type="Pfam" id="PF04389"/>
    </source>
</evidence>
<dbReference type="EMBL" id="FZOK01000002">
    <property type="protein sequence ID" value="SNS02845.1"/>
    <property type="molecule type" value="Genomic_DNA"/>
</dbReference>
<dbReference type="Gene3D" id="3.40.630.10">
    <property type="entry name" value="Zn peptidases"/>
    <property type="match status" value="2"/>
</dbReference>
<dbReference type="OrthoDB" id="1521787at2"/>
<sequence>MKKRFWLIGALAFVLASGTQAQDATAIKYASTITASELETHLRYIASEELKGRDTGAEGQKMAATYIKEHFQKYGLKGPVNGDYYQVFELVSNSYPEVQLQVDKSKLQANKDFIFVGDADMKKSQKADVVFVGDGSKESLAKVNVKGKLAAVWAIGGRTQNVVRDVMEAGAIGAIITTMEDQAAFDRLASRYASMGSSGGRLGFERPTQQEPAFMVSATQMAKMFNVSLDDLKAATSNPNIVKPVSSSFQVKKQKRIVSTENVLGYLEGTDKKEEVLVISAHYDHVAPNADGSVNYGADDNGSGTVALMEIAEAFGMAAKDGIRPSRSVLFVALTAEEKGLLGSQYYVENPIFPLENTVNNLNIDMLGRIDNIYKDKEDTDYLYAIGSAMLSSHLKIILDYNNITYTNLNLDYRYDDPNDPNRFYFRSDHYNFAKYNIPSIFFFSGLHNDYHTPADTVDKIEFPLMTTRAKLIFHLAWDLVNRAERNPVDGSNNRGER</sequence>
<evidence type="ECO:0000313" key="4">
    <source>
        <dbReference type="Proteomes" id="UP000198480"/>
    </source>
</evidence>
<dbReference type="AlphaFoldDB" id="A0A239B4K1"/>
<keyword evidence="4" id="KW-1185">Reference proteome</keyword>
<keyword evidence="3" id="KW-0121">Carboxypeptidase</keyword>
<dbReference type="GO" id="GO:0006508">
    <property type="term" value="P:proteolysis"/>
    <property type="evidence" value="ECO:0007669"/>
    <property type="project" value="InterPro"/>
</dbReference>
<feature type="chain" id="PRO_5012263577" evidence="1">
    <location>
        <begin position="22"/>
        <end position="498"/>
    </location>
</feature>
<dbReference type="SUPFAM" id="SSF53187">
    <property type="entry name" value="Zn-dependent exopeptidases"/>
    <property type="match status" value="1"/>
</dbReference>
<dbReference type="InterPro" id="IPR045175">
    <property type="entry name" value="M28_fam"/>
</dbReference>
<dbReference type="RefSeq" id="WP_089237681.1">
    <property type="nucleotide sequence ID" value="NZ_FZOK01000002.1"/>
</dbReference>
<name>A0A239B4K1_9BACT</name>
<keyword evidence="1" id="KW-0732">Signal</keyword>
<dbReference type="Proteomes" id="UP000198480">
    <property type="component" value="Unassembled WGS sequence"/>
</dbReference>
<keyword evidence="3" id="KW-0645">Protease</keyword>
<dbReference type="PROSITE" id="PS00018">
    <property type="entry name" value="EF_HAND_1"/>
    <property type="match status" value="1"/>
</dbReference>
<feature type="signal peptide" evidence="1">
    <location>
        <begin position="1"/>
        <end position="21"/>
    </location>
</feature>
<reference evidence="4" key="1">
    <citation type="submission" date="2017-06" db="EMBL/GenBank/DDBJ databases">
        <authorList>
            <person name="Varghese N."/>
            <person name="Submissions S."/>
        </authorList>
    </citation>
    <scope>NUCLEOTIDE SEQUENCE [LARGE SCALE GENOMIC DNA]</scope>
    <source>
        <strain evidence="4">5C</strain>
    </source>
</reference>
<dbReference type="GO" id="GO:0004180">
    <property type="term" value="F:carboxypeptidase activity"/>
    <property type="evidence" value="ECO:0007669"/>
    <property type="project" value="UniProtKB-KW"/>
</dbReference>
<dbReference type="PANTHER" id="PTHR12147">
    <property type="entry name" value="METALLOPEPTIDASE M28 FAMILY MEMBER"/>
    <property type="match status" value="1"/>
</dbReference>
<gene>
    <name evidence="3" type="ORF">SAMN06295967_102124</name>
</gene>
<evidence type="ECO:0000256" key="1">
    <source>
        <dbReference type="SAM" id="SignalP"/>
    </source>
</evidence>
<dbReference type="InterPro" id="IPR007484">
    <property type="entry name" value="Peptidase_M28"/>
</dbReference>
<dbReference type="GO" id="GO:0008235">
    <property type="term" value="F:metalloexopeptidase activity"/>
    <property type="evidence" value="ECO:0007669"/>
    <property type="project" value="InterPro"/>
</dbReference>
<accession>A0A239B4K1</accession>
<organism evidence="3 4">
    <name type="scientific">Belliella buryatensis</name>
    <dbReference type="NCBI Taxonomy" id="1500549"/>
    <lineage>
        <taxon>Bacteria</taxon>
        <taxon>Pseudomonadati</taxon>
        <taxon>Bacteroidota</taxon>
        <taxon>Cytophagia</taxon>
        <taxon>Cytophagales</taxon>
        <taxon>Cyclobacteriaceae</taxon>
        <taxon>Belliella</taxon>
    </lineage>
</organism>
<keyword evidence="3" id="KW-0378">Hydrolase</keyword>
<protein>
    <submittedName>
        <fullName evidence="3">Zn-dependent amino- or carboxypeptidase, M28 family</fullName>
    </submittedName>
</protein>
<dbReference type="PANTHER" id="PTHR12147:SF26">
    <property type="entry name" value="PEPTIDASE M28 DOMAIN-CONTAINING PROTEIN"/>
    <property type="match status" value="1"/>
</dbReference>
<feature type="domain" description="Peptidase M28" evidence="2">
    <location>
        <begin position="262"/>
        <end position="475"/>
    </location>
</feature>
<dbReference type="InterPro" id="IPR018247">
    <property type="entry name" value="EF_Hand_1_Ca_BS"/>
</dbReference>
<dbReference type="Pfam" id="PF04389">
    <property type="entry name" value="Peptidase_M28"/>
    <property type="match status" value="1"/>
</dbReference>